<keyword evidence="2" id="KW-1185">Reference proteome</keyword>
<accession>A0A836LIP0</accession>
<organism evidence="1 2">
    <name type="scientific">Porcisia hertigi</name>
    <dbReference type="NCBI Taxonomy" id="2761500"/>
    <lineage>
        <taxon>Eukaryota</taxon>
        <taxon>Discoba</taxon>
        <taxon>Euglenozoa</taxon>
        <taxon>Kinetoplastea</taxon>
        <taxon>Metakinetoplastina</taxon>
        <taxon>Trypanosomatida</taxon>
        <taxon>Trypanosomatidae</taxon>
        <taxon>Leishmaniinae</taxon>
        <taxon>Porcisia</taxon>
    </lineage>
</organism>
<gene>
    <name evidence="1" type="ORF">JKF63_05524</name>
</gene>
<sequence length="129" mass="14638">MSLQVFFDFSSSVLSPKYVGLSPFYASKESRYDTSTPGFFSSMYEYTLCTKRALNTRIIGFADPTLQQCIDELTRNLKSTTLVQDKEATAALMRQRRGTVDPSQLPWSPRPEYLMWLKAQGRLDEATGS</sequence>
<proteinExistence type="predicted"/>
<dbReference type="Proteomes" id="UP000674318">
    <property type="component" value="Chromosome 17"/>
</dbReference>
<dbReference type="GeneID" id="94291559"/>
<reference evidence="1 2" key="1">
    <citation type="submission" date="2021-02" db="EMBL/GenBank/DDBJ databases">
        <title>Porcisia hertigi Genome sequencing and assembly.</title>
        <authorList>
            <person name="Almutairi H."/>
            <person name="Gatherer D."/>
        </authorList>
    </citation>
    <scope>NUCLEOTIDE SEQUENCE [LARGE SCALE GENOMIC DNA]</scope>
    <source>
        <strain evidence="1 2">C119</strain>
    </source>
</reference>
<dbReference type="OrthoDB" id="276072at2759"/>
<dbReference type="KEGG" id="phet:94291559"/>
<evidence type="ECO:0000313" key="2">
    <source>
        <dbReference type="Proteomes" id="UP000674318"/>
    </source>
</evidence>
<dbReference type="AlphaFoldDB" id="A0A836LIP0"/>
<name>A0A836LIP0_9TRYP</name>
<dbReference type="RefSeq" id="XP_067758157.1">
    <property type="nucleotide sequence ID" value="XM_067901482.1"/>
</dbReference>
<evidence type="ECO:0000313" key="1">
    <source>
        <dbReference type="EMBL" id="KAG5508268.1"/>
    </source>
</evidence>
<comment type="caution">
    <text evidence="1">The sequence shown here is derived from an EMBL/GenBank/DDBJ whole genome shotgun (WGS) entry which is preliminary data.</text>
</comment>
<dbReference type="EMBL" id="JAFJZO010000017">
    <property type="protein sequence ID" value="KAG5508268.1"/>
    <property type="molecule type" value="Genomic_DNA"/>
</dbReference>
<protein>
    <submittedName>
        <fullName evidence="1">Uncharacterized protein</fullName>
    </submittedName>
</protein>